<dbReference type="Gene3D" id="1.10.510.10">
    <property type="entry name" value="Transferase(Phosphotransferase) domain 1"/>
    <property type="match status" value="1"/>
</dbReference>
<accession>A0A3S3T2E8</accession>
<dbReference type="EMBL" id="RJLM01000001">
    <property type="protein sequence ID" value="RWX57579.1"/>
    <property type="molecule type" value="Genomic_DNA"/>
</dbReference>
<keyword evidence="2" id="KW-1185">Reference proteome</keyword>
<proteinExistence type="predicted"/>
<sequence>MEKQMMEQQRQQAQLDFVRSGQNIEIGTMQGLPFTLEQLKATTSESDYVVETFNSGLTAVVYHLKFGEQHWTLKQKRAESLVKNVDGQTSFLNEVQRRRDLTLAKKKAPESFRHIIDTQFASYTDGIILSPWIEGELLTNLTGDVFRQIFTTIVNLELNGLFEWDFCPGNILLDSQGEIKLFDFGYMYTFDPLVHFNSNGQATPLFHGIERFETRFLFDYLLKNPVNLLSGALFDLYRVEKQCALAAYQHKLQQLVELDADQTVIIRQETINQRWQHALADDEALQELYLIESYRSNVLDLLDDLHGKSCSLYTLKKADLVLQLVENHFEQLKANNAFFFGDEELEKSELLAKFSLFRKDAEKYQLGAVED</sequence>
<evidence type="ECO:0000313" key="1">
    <source>
        <dbReference type="EMBL" id="RWX57579.1"/>
    </source>
</evidence>
<dbReference type="InterPro" id="IPR011009">
    <property type="entry name" value="Kinase-like_dom_sf"/>
</dbReference>
<dbReference type="OrthoDB" id="6211283at2"/>
<protein>
    <recommendedName>
        <fullName evidence="3">Phosphotransferase</fullName>
    </recommendedName>
</protein>
<comment type="caution">
    <text evidence="1">The sequence shown here is derived from an EMBL/GenBank/DDBJ whole genome shotgun (WGS) entry which is preliminary data.</text>
</comment>
<evidence type="ECO:0000313" key="2">
    <source>
        <dbReference type="Proteomes" id="UP000287563"/>
    </source>
</evidence>
<dbReference type="SUPFAM" id="SSF56112">
    <property type="entry name" value="Protein kinase-like (PK-like)"/>
    <property type="match status" value="1"/>
</dbReference>
<evidence type="ECO:0008006" key="3">
    <source>
        <dbReference type="Google" id="ProtNLM"/>
    </source>
</evidence>
<gene>
    <name evidence="1" type="ORF">EDI28_06070</name>
</gene>
<dbReference type="Proteomes" id="UP000287563">
    <property type="component" value="Unassembled WGS sequence"/>
</dbReference>
<name>A0A3S3T2E8_9GAMM</name>
<dbReference type="AlphaFoldDB" id="A0A3S3T2E8"/>
<reference evidence="1 2" key="1">
    <citation type="submission" date="2018-11" db="EMBL/GenBank/DDBJ databases">
        <title>Photobacterium sp. BEI247 sp. nov., a marine bacterium isolated from Yongle Blue Hole in the South China Sea.</title>
        <authorList>
            <person name="Wang X."/>
        </authorList>
    </citation>
    <scope>NUCLEOTIDE SEQUENCE [LARGE SCALE GENOMIC DNA]</scope>
    <source>
        <strain evidence="2">BEI247</strain>
    </source>
</reference>
<organism evidence="1 2">
    <name type="scientific">Photobacterium chitinilyticum</name>
    <dbReference type="NCBI Taxonomy" id="2485123"/>
    <lineage>
        <taxon>Bacteria</taxon>
        <taxon>Pseudomonadati</taxon>
        <taxon>Pseudomonadota</taxon>
        <taxon>Gammaproteobacteria</taxon>
        <taxon>Vibrionales</taxon>
        <taxon>Vibrionaceae</taxon>
        <taxon>Photobacterium</taxon>
    </lineage>
</organism>